<reference evidence="1 2" key="1">
    <citation type="journal article" date="2007" name="Appl. Environ. Microbiol.">
        <title>Isolation of key methanogens for global methane emission from rice paddy fields: a novel isolate affiliated with the clone cluster rice cluster I.</title>
        <authorList>
            <person name="Sakai S."/>
            <person name="Imachi H."/>
            <person name="Sekiguchi Y."/>
            <person name="Ohashi A."/>
            <person name="Harada H."/>
            <person name="Kamagata Y."/>
        </authorList>
    </citation>
    <scope>NUCLEOTIDE SEQUENCE [LARGE SCALE GENOMIC DNA]</scope>
    <source>
        <strain evidence="2">DSM 17711 / JCM 13418 / NBRC 101707 / SANAE</strain>
    </source>
</reference>
<dbReference type="AlphaFoldDB" id="D1Z1L8"/>
<dbReference type="eggNOG" id="arCOG11698">
    <property type="taxonomic scope" value="Archaea"/>
</dbReference>
<dbReference type="EMBL" id="AP011532">
    <property type="protein sequence ID" value="BAI62590.1"/>
    <property type="molecule type" value="Genomic_DNA"/>
</dbReference>
<evidence type="ECO:0000313" key="1">
    <source>
        <dbReference type="EMBL" id="BAI62590.1"/>
    </source>
</evidence>
<protein>
    <submittedName>
        <fullName evidence="1">Uncharacterized protein</fullName>
    </submittedName>
</protein>
<name>D1Z1L8_METPS</name>
<keyword evidence="2" id="KW-1185">Reference proteome</keyword>
<reference evidence="1 2" key="2">
    <citation type="journal article" date="2008" name="Int. J. Syst. Evol. Microbiol.">
        <title>Methanocella paludicola gen. nov., sp. nov., a methane-producing archaeon, the first isolate of the lineage 'Rice Cluster I', and proposal of the new archaeal order Methanocellales ord. nov.</title>
        <authorList>
            <person name="Sakai S."/>
            <person name="Imachi H."/>
            <person name="Hanada S."/>
            <person name="Ohashi A."/>
            <person name="Harada H."/>
            <person name="Kamagata Y."/>
        </authorList>
    </citation>
    <scope>NUCLEOTIDE SEQUENCE [LARGE SCALE GENOMIC DNA]</scope>
    <source>
        <strain evidence="2">DSM 17711 / JCM 13418 / NBRC 101707 / SANAE</strain>
    </source>
</reference>
<dbReference type="Proteomes" id="UP000001882">
    <property type="component" value="Chromosome"/>
</dbReference>
<gene>
    <name evidence="1" type="ordered locus">MCP_2518</name>
</gene>
<sequence>MHKYSLKIIFIANIWHLNQNILYVKLNILRNICGVNVTRAMESFNCYKNNYIKIVRFISRRQVMEKVPTLKRHGSNWKNNVEADLQLLLDKKGALGAIITSRSGDVVTQLFYKSIPRQKENALMQLMKKAVQSINTMRGSTIRRVVFESDEGAVVLYNAENAIVGCFLEKDYDLLSIMLEIRTVGDLIGSHLNAGELSKEEFEKIVTKDPGELKVLAFDLVGNITDHYGDDIANEFIRFTLEKNQPRWAAR</sequence>
<proteinExistence type="predicted"/>
<dbReference type="InParanoid" id="D1Z1L8"/>
<accession>D1Z1L8</accession>
<dbReference type="STRING" id="304371.MCP_2518"/>
<evidence type="ECO:0000313" key="2">
    <source>
        <dbReference type="Proteomes" id="UP000001882"/>
    </source>
</evidence>
<reference evidence="2" key="3">
    <citation type="journal article" date="2011" name="PLoS ONE">
        <title>Genome sequence of a mesophilic hydrogenotrophic methanogen Methanocella paludicola, the first cultivated representative of the order Methanocellales.</title>
        <authorList>
            <person name="Sakai S."/>
            <person name="Takaki Y."/>
            <person name="Shimamura S."/>
            <person name="Sekine M."/>
            <person name="Tajima T."/>
            <person name="Kosugi H."/>
            <person name="Ichikawa N."/>
            <person name="Tasumi E."/>
            <person name="Hiraki A.T."/>
            <person name="Shimizu A."/>
            <person name="Kato Y."/>
            <person name="Nishiko R."/>
            <person name="Mori K."/>
            <person name="Fujita N."/>
            <person name="Imachi H."/>
            <person name="Takai K."/>
        </authorList>
    </citation>
    <scope>NUCLEOTIDE SEQUENCE [LARGE SCALE GENOMIC DNA]</scope>
    <source>
        <strain evidence="2">DSM 17711 / JCM 13418 / NBRC 101707 / SANAE</strain>
    </source>
</reference>
<dbReference type="KEGG" id="mpd:MCP_2518"/>
<organism evidence="1 2">
    <name type="scientific">Methanocella paludicola (strain DSM 17711 / JCM 13418 / NBRC 101707 / SANAE)</name>
    <dbReference type="NCBI Taxonomy" id="304371"/>
    <lineage>
        <taxon>Archaea</taxon>
        <taxon>Methanobacteriati</taxon>
        <taxon>Methanobacteriota</taxon>
        <taxon>Stenosarchaea group</taxon>
        <taxon>Methanomicrobia</taxon>
        <taxon>Methanocellales</taxon>
        <taxon>Methanocellaceae</taxon>
        <taxon>Methanocella</taxon>
    </lineage>
</organism>